<protein>
    <submittedName>
        <fullName evidence="3">Uncharacterized conserved protein, NAD-dependent epimerase/dehydratase family</fullName>
    </submittedName>
</protein>
<feature type="domain" description="D-glutamate N-acetyltransferase-like N-terminal" evidence="2">
    <location>
        <begin position="36"/>
        <end position="128"/>
    </location>
</feature>
<reference evidence="3 4" key="1">
    <citation type="submission" date="2016-10" db="EMBL/GenBank/DDBJ databases">
        <authorList>
            <person name="de Groot N.N."/>
        </authorList>
    </citation>
    <scope>NUCLEOTIDE SEQUENCE [LARGE SCALE GENOMIC DNA]</scope>
    <source>
        <strain evidence="3 4">CGMCC 1.10457</strain>
    </source>
</reference>
<dbReference type="InterPro" id="IPR035086">
    <property type="entry name" value="DgcN-like_C"/>
</dbReference>
<evidence type="ECO:0000259" key="2">
    <source>
        <dbReference type="Pfam" id="PF17396"/>
    </source>
</evidence>
<dbReference type="InterPro" id="IPR011669">
    <property type="entry name" value="DgcN-like"/>
</dbReference>
<name>A0A1I6KPL9_9EURY</name>
<feature type="domain" description="D-glutamate N-acetyltransferase-like C-terminal" evidence="1">
    <location>
        <begin position="134"/>
        <end position="331"/>
    </location>
</feature>
<dbReference type="Pfam" id="PF07755">
    <property type="entry name" value="DUF1611"/>
    <property type="match status" value="1"/>
</dbReference>
<proteinExistence type="predicted"/>
<dbReference type="PANTHER" id="PTHR40690">
    <property type="entry name" value="GLL3100 PROTEIN"/>
    <property type="match status" value="1"/>
</dbReference>
<dbReference type="PIRSF" id="PIRSF026760">
    <property type="entry name" value="UCP026760"/>
    <property type="match status" value="1"/>
</dbReference>
<dbReference type="STRING" id="767519.SAMN05216559_1230"/>
<dbReference type="OrthoDB" id="30617at2157"/>
<dbReference type="Gene3D" id="3.40.50.300">
    <property type="entry name" value="P-loop containing nucleotide triphosphate hydrolases"/>
    <property type="match status" value="1"/>
</dbReference>
<evidence type="ECO:0000313" key="4">
    <source>
        <dbReference type="Proteomes" id="UP000199062"/>
    </source>
</evidence>
<evidence type="ECO:0000259" key="1">
    <source>
        <dbReference type="Pfam" id="PF07755"/>
    </source>
</evidence>
<keyword evidence="4" id="KW-1185">Reference proteome</keyword>
<dbReference type="Proteomes" id="UP000199062">
    <property type="component" value="Unassembled WGS sequence"/>
</dbReference>
<evidence type="ECO:0000313" key="3">
    <source>
        <dbReference type="EMBL" id="SFR93144.1"/>
    </source>
</evidence>
<dbReference type="InterPro" id="IPR035402">
    <property type="entry name" value="DgcN-like_N"/>
</dbReference>
<dbReference type="RefSeq" id="WP_089814863.1">
    <property type="nucleotide sequence ID" value="NZ_FOZK01000001.1"/>
</dbReference>
<dbReference type="Gene3D" id="3.40.50.720">
    <property type="entry name" value="NAD(P)-binding Rossmann-like Domain"/>
    <property type="match status" value="1"/>
</dbReference>
<dbReference type="AlphaFoldDB" id="A0A1I6KPL9"/>
<dbReference type="SUPFAM" id="SSF52540">
    <property type="entry name" value="P-loop containing nucleoside triphosphate hydrolases"/>
    <property type="match status" value="1"/>
</dbReference>
<dbReference type="EMBL" id="FOZK01000001">
    <property type="protein sequence ID" value="SFR93144.1"/>
    <property type="molecule type" value="Genomic_DNA"/>
</dbReference>
<organism evidence="3 4">
    <name type="scientific">Halomicrobium zhouii</name>
    <dbReference type="NCBI Taxonomy" id="767519"/>
    <lineage>
        <taxon>Archaea</taxon>
        <taxon>Methanobacteriati</taxon>
        <taxon>Methanobacteriota</taxon>
        <taxon>Stenosarchaea group</taxon>
        <taxon>Halobacteria</taxon>
        <taxon>Halobacteriales</taxon>
        <taxon>Haloarculaceae</taxon>
        <taxon>Halomicrobium</taxon>
    </lineage>
</organism>
<dbReference type="InterPro" id="IPR027417">
    <property type="entry name" value="P-loop_NTPase"/>
</dbReference>
<sequence>MQVAVLAHESFPDRAKTAVGILRYGDHDVRALLDRDTAGDRVSDHVPDLPDVPIVASLDDVEDDLDALIVGVAPIGGAFDPSWRDDVRRALERGYDVIAGLHDFLADDEEFAALAAEHGAELQDVRRPPDDLSVSEGRAGDVDARVVHTVGTDCSTGKMTAAFEVRDAARERGIDAAVVPTGQTGVMIAGWGMVVDRVISDFAAGAVERMVVDAAEDHDLLVVEGQGAIAHPAYSGVTTSILHGAMPDALVLCHVAGQETVHGYESFEIPDPASYATLYEAMAAPVRPADVLAGMVNTSGLDEGPAHEAVESFADELAAPATDPVRFGVDDAVLDALL</sequence>
<dbReference type="Pfam" id="PF17396">
    <property type="entry name" value="DUF1611_N"/>
    <property type="match status" value="1"/>
</dbReference>
<accession>A0A1I6KPL9</accession>
<dbReference type="PANTHER" id="PTHR40690:SF1">
    <property type="entry name" value="DUF1611 DOMAIN-CONTAINING PROTEIN"/>
    <property type="match status" value="1"/>
</dbReference>
<gene>
    <name evidence="3" type="ORF">SAMN05216559_1230</name>
</gene>